<dbReference type="RefSeq" id="XP_025361837.1">
    <property type="nucleotide sequence ID" value="XM_025504445.1"/>
</dbReference>
<dbReference type="PANTHER" id="PTHR15341:SF3">
    <property type="entry name" value="NUCLEAR NUCLEIC ACID-BINDING PROTEIN C1D"/>
    <property type="match status" value="1"/>
</dbReference>
<evidence type="ECO:0000256" key="1">
    <source>
        <dbReference type="ARBA" id="ARBA00004123"/>
    </source>
</evidence>
<keyword evidence="4 6" id="KW-0694">RNA-binding</keyword>
<dbReference type="GO" id="GO:0005730">
    <property type="term" value="C:nucleolus"/>
    <property type="evidence" value="ECO:0007669"/>
    <property type="project" value="TreeGrafter"/>
</dbReference>
<name>A0A316UVR9_9BASI</name>
<dbReference type="AlphaFoldDB" id="A0A316UVR9"/>
<dbReference type="InterPro" id="IPR011082">
    <property type="entry name" value="Exosome-assoc_fac/DNA_repair"/>
</dbReference>
<comment type="subcellular location">
    <subcellularLocation>
        <location evidence="1 6">Nucleus</location>
    </subcellularLocation>
</comment>
<feature type="region of interest" description="Disordered" evidence="7">
    <location>
        <begin position="43"/>
        <end position="69"/>
    </location>
</feature>
<dbReference type="Pfam" id="PF04000">
    <property type="entry name" value="Sas10_Utp3"/>
    <property type="match status" value="1"/>
</dbReference>
<organism evidence="8 9">
    <name type="scientific">Jaminaea rosea</name>
    <dbReference type="NCBI Taxonomy" id="1569628"/>
    <lineage>
        <taxon>Eukaryota</taxon>
        <taxon>Fungi</taxon>
        <taxon>Dikarya</taxon>
        <taxon>Basidiomycota</taxon>
        <taxon>Ustilaginomycotina</taxon>
        <taxon>Exobasidiomycetes</taxon>
        <taxon>Microstromatales</taxon>
        <taxon>Microstromatales incertae sedis</taxon>
        <taxon>Jaminaea</taxon>
    </lineage>
</organism>
<evidence type="ECO:0000256" key="3">
    <source>
        <dbReference type="ARBA" id="ARBA00022552"/>
    </source>
</evidence>
<dbReference type="GO" id="GO:0000460">
    <property type="term" value="P:maturation of 5.8S rRNA"/>
    <property type="evidence" value="ECO:0007669"/>
    <property type="project" value="TreeGrafter"/>
</dbReference>
<proteinExistence type="inferred from homology"/>
<dbReference type="InterPro" id="IPR007146">
    <property type="entry name" value="Sas10/Utp3/C1D"/>
</dbReference>
<feature type="compositionally biased region" description="Basic residues" evidence="7">
    <location>
        <begin position="259"/>
        <end position="269"/>
    </location>
</feature>
<evidence type="ECO:0000313" key="9">
    <source>
        <dbReference type="Proteomes" id="UP000245884"/>
    </source>
</evidence>
<dbReference type="GO" id="GO:0003723">
    <property type="term" value="F:RNA binding"/>
    <property type="evidence" value="ECO:0007669"/>
    <property type="project" value="UniProtKB-UniRule"/>
</dbReference>
<dbReference type="Proteomes" id="UP000245884">
    <property type="component" value="Unassembled WGS sequence"/>
</dbReference>
<feature type="region of interest" description="Disordered" evidence="7">
    <location>
        <begin position="184"/>
        <end position="269"/>
    </location>
</feature>
<dbReference type="GO" id="GO:0010468">
    <property type="term" value="P:regulation of gene expression"/>
    <property type="evidence" value="ECO:0007669"/>
    <property type="project" value="TreeGrafter"/>
</dbReference>
<evidence type="ECO:0000313" key="8">
    <source>
        <dbReference type="EMBL" id="PWN27225.1"/>
    </source>
</evidence>
<reference evidence="8 9" key="1">
    <citation type="journal article" date="2018" name="Mol. Biol. Evol.">
        <title>Broad Genomic Sampling Reveals a Smut Pathogenic Ancestry of the Fungal Clade Ustilaginomycotina.</title>
        <authorList>
            <person name="Kijpornyongpan T."/>
            <person name="Mondo S.J."/>
            <person name="Barry K."/>
            <person name="Sandor L."/>
            <person name="Lee J."/>
            <person name="Lipzen A."/>
            <person name="Pangilinan J."/>
            <person name="LaButti K."/>
            <person name="Hainaut M."/>
            <person name="Henrissat B."/>
            <person name="Grigoriev I.V."/>
            <person name="Spatafora J.W."/>
            <person name="Aime M.C."/>
        </authorList>
    </citation>
    <scope>NUCLEOTIDE SEQUENCE [LARGE SCALE GENOMIC DNA]</scope>
    <source>
        <strain evidence="8 9">MCA 5214</strain>
    </source>
</reference>
<feature type="compositionally biased region" description="Polar residues" evidence="7">
    <location>
        <begin position="45"/>
        <end position="58"/>
    </location>
</feature>
<gene>
    <name evidence="8" type="ORF">BDZ90DRAFT_220729</name>
</gene>
<evidence type="ECO:0000256" key="7">
    <source>
        <dbReference type="SAM" id="MobiDB-lite"/>
    </source>
</evidence>
<feature type="compositionally biased region" description="Low complexity" evidence="7">
    <location>
        <begin position="213"/>
        <end position="224"/>
    </location>
</feature>
<dbReference type="STRING" id="1569628.A0A316UVR9"/>
<feature type="compositionally biased region" description="Basic and acidic residues" evidence="7">
    <location>
        <begin position="225"/>
        <end position="234"/>
    </location>
</feature>
<dbReference type="EMBL" id="KZ819669">
    <property type="protein sequence ID" value="PWN27225.1"/>
    <property type="molecule type" value="Genomic_DNA"/>
</dbReference>
<protein>
    <recommendedName>
        <fullName evidence="6">Exosome complex protein</fullName>
    </recommendedName>
</protein>
<dbReference type="OrthoDB" id="1421013at2759"/>
<keyword evidence="3 6" id="KW-0698">rRNA processing</keyword>
<dbReference type="GO" id="GO:0003677">
    <property type="term" value="F:DNA binding"/>
    <property type="evidence" value="ECO:0007669"/>
    <property type="project" value="TreeGrafter"/>
</dbReference>
<evidence type="ECO:0000256" key="6">
    <source>
        <dbReference type="RuleBase" id="RU368003"/>
    </source>
</evidence>
<sequence length="269" mass="28592">MASESIQSPLPTLNELSTALKQLQSTLDPLMARPLADTLAKLQAAQPTQPTQMDNSNGSSSSSSSSSHRLDSAKLQTSIAYVLLDLVWIHLRLKGVDPHSHPVAAELKRVQGYFQKIRNVQQAGPGGGGASRGIAGEEGQQRMRLDGAAAKRMVKGAIADQHNGKHTKFGAEQSAIVAPVKEAATTSNAAKQKQKRATKDPFDGYQDDEKAVASAQSSGGSARKGAGDKEDGSKGKAAKKRHSQEASVEADGPRSTGKEHRKKQKKQRQ</sequence>
<comment type="similarity">
    <text evidence="2 6">Belongs to the C1D family.</text>
</comment>
<accession>A0A316UVR9</accession>
<keyword evidence="5 6" id="KW-0539">Nucleus</keyword>
<comment type="function">
    <text evidence="6">Required for exosome-dependent processing of pre-rRNA and small nucleolar RNA (snRNA) precursors. Involved in processing of 35S pre-rRNA at the A0, A1 and A2 sites.</text>
</comment>
<dbReference type="PANTHER" id="PTHR15341">
    <property type="entry name" value="SUN-COR STEROID HORMONE RECEPTOR CO-REPRESSOR"/>
    <property type="match status" value="1"/>
</dbReference>
<dbReference type="GeneID" id="37026268"/>
<evidence type="ECO:0000256" key="4">
    <source>
        <dbReference type="ARBA" id="ARBA00022884"/>
    </source>
</evidence>
<dbReference type="GO" id="GO:0000178">
    <property type="term" value="C:exosome (RNase complex)"/>
    <property type="evidence" value="ECO:0007669"/>
    <property type="project" value="TreeGrafter"/>
</dbReference>
<feature type="compositionally biased region" description="Basic and acidic residues" evidence="7">
    <location>
        <begin position="197"/>
        <end position="211"/>
    </location>
</feature>
<evidence type="ECO:0000256" key="2">
    <source>
        <dbReference type="ARBA" id="ARBA00009154"/>
    </source>
</evidence>
<keyword evidence="9" id="KW-1185">Reference proteome</keyword>
<evidence type="ECO:0000256" key="5">
    <source>
        <dbReference type="ARBA" id="ARBA00023242"/>
    </source>
</evidence>